<comment type="caution">
    <text evidence="2">The sequence shown here is derived from an EMBL/GenBank/DDBJ whole genome shotgun (WGS) entry which is preliminary data.</text>
</comment>
<feature type="compositionally biased region" description="Low complexity" evidence="1">
    <location>
        <begin position="241"/>
        <end position="260"/>
    </location>
</feature>
<feature type="compositionally biased region" description="Polar residues" evidence="1">
    <location>
        <begin position="180"/>
        <end position="193"/>
    </location>
</feature>
<protein>
    <submittedName>
        <fullName evidence="2">Uncharacterized protein</fullName>
    </submittedName>
</protein>
<dbReference type="Proteomes" id="UP001642540">
    <property type="component" value="Unassembled WGS sequence"/>
</dbReference>
<feature type="region of interest" description="Disordered" evidence="1">
    <location>
        <begin position="241"/>
        <end position="274"/>
    </location>
</feature>
<accession>A0ABP1Q6F2</accession>
<evidence type="ECO:0000313" key="2">
    <source>
        <dbReference type="EMBL" id="CAL8091159.1"/>
    </source>
</evidence>
<sequence>MNSSETQSPFESRIAGRRRLNDAIKLAMIRWRIHNSAREEPTKRFKPRFSNLVQENQVVDSGQRIMDSNPVRDSEQAASVAPQQFEDCESPEDFQQEDDTGMLTPERLKQEVETPPASPFMRDHFLFPHSDDDANEIAESQNQLHSVPISTLLGEESCENGPNTIVFHYDVEAPDDRSSSTDQQQNEQFRQTAPPLLQTSSFICRSDAEARAQAIGHAAAQKEINDFGALITLGMFHRSMSNTSSCDTSSTNSMNNSNPNPEYPQTQSTLFQEI</sequence>
<reference evidence="2 3" key="1">
    <citation type="submission" date="2024-08" db="EMBL/GenBank/DDBJ databases">
        <authorList>
            <person name="Cucini C."/>
            <person name="Frati F."/>
        </authorList>
    </citation>
    <scope>NUCLEOTIDE SEQUENCE [LARGE SCALE GENOMIC DNA]</scope>
</reference>
<feature type="region of interest" description="Disordered" evidence="1">
    <location>
        <begin position="174"/>
        <end position="193"/>
    </location>
</feature>
<evidence type="ECO:0000313" key="3">
    <source>
        <dbReference type="Proteomes" id="UP001642540"/>
    </source>
</evidence>
<keyword evidence="3" id="KW-1185">Reference proteome</keyword>
<dbReference type="EMBL" id="CAXLJM020000024">
    <property type="protein sequence ID" value="CAL8091159.1"/>
    <property type="molecule type" value="Genomic_DNA"/>
</dbReference>
<gene>
    <name evidence="2" type="ORF">ODALV1_LOCUS7854</name>
</gene>
<proteinExistence type="predicted"/>
<evidence type="ECO:0000256" key="1">
    <source>
        <dbReference type="SAM" id="MobiDB-lite"/>
    </source>
</evidence>
<feature type="compositionally biased region" description="Polar residues" evidence="1">
    <location>
        <begin position="263"/>
        <end position="274"/>
    </location>
</feature>
<organism evidence="2 3">
    <name type="scientific">Orchesella dallaii</name>
    <dbReference type="NCBI Taxonomy" id="48710"/>
    <lineage>
        <taxon>Eukaryota</taxon>
        <taxon>Metazoa</taxon>
        <taxon>Ecdysozoa</taxon>
        <taxon>Arthropoda</taxon>
        <taxon>Hexapoda</taxon>
        <taxon>Collembola</taxon>
        <taxon>Entomobryomorpha</taxon>
        <taxon>Entomobryoidea</taxon>
        <taxon>Orchesellidae</taxon>
        <taxon>Orchesellinae</taxon>
        <taxon>Orchesella</taxon>
    </lineage>
</organism>
<name>A0ABP1Q6F2_9HEXA</name>